<dbReference type="AlphaFoldDB" id="A0A371HA06"/>
<gene>
    <name evidence="2" type="ORF">CR513_17394</name>
</gene>
<evidence type="ECO:0000256" key="1">
    <source>
        <dbReference type="SAM" id="Phobius"/>
    </source>
</evidence>
<keyword evidence="1" id="KW-0472">Membrane</keyword>
<dbReference type="OrthoDB" id="10556317at2759"/>
<dbReference type="EMBL" id="QJKJ01003202">
    <property type="protein sequence ID" value="RDX99556.1"/>
    <property type="molecule type" value="Genomic_DNA"/>
</dbReference>
<proteinExistence type="predicted"/>
<sequence length="97" mass="11181">MKSAIRVVSADFMLVMWYVILSVNGVTLLSTPCICQPQRLELFTTSVFVWRFFKLRSLIIIAETVSVHKIFGLVNAIRMGSVFFQSFFPVKFNLRND</sequence>
<evidence type="ECO:0000313" key="2">
    <source>
        <dbReference type="EMBL" id="RDX99556.1"/>
    </source>
</evidence>
<protein>
    <submittedName>
        <fullName evidence="2">Uncharacterized protein</fullName>
    </submittedName>
</protein>
<organism evidence="2 3">
    <name type="scientific">Mucuna pruriens</name>
    <name type="common">Velvet bean</name>
    <name type="synonym">Dolichos pruriens</name>
    <dbReference type="NCBI Taxonomy" id="157652"/>
    <lineage>
        <taxon>Eukaryota</taxon>
        <taxon>Viridiplantae</taxon>
        <taxon>Streptophyta</taxon>
        <taxon>Embryophyta</taxon>
        <taxon>Tracheophyta</taxon>
        <taxon>Spermatophyta</taxon>
        <taxon>Magnoliopsida</taxon>
        <taxon>eudicotyledons</taxon>
        <taxon>Gunneridae</taxon>
        <taxon>Pentapetalae</taxon>
        <taxon>rosids</taxon>
        <taxon>fabids</taxon>
        <taxon>Fabales</taxon>
        <taxon>Fabaceae</taxon>
        <taxon>Papilionoideae</taxon>
        <taxon>50 kb inversion clade</taxon>
        <taxon>NPAAA clade</taxon>
        <taxon>indigoferoid/millettioid clade</taxon>
        <taxon>Phaseoleae</taxon>
        <taxon>Mucuna</taxon>
    </lineage>
</organism>
<keyword evidence="1" id="KW-0812">Transmembrane</keyword>
<feature type="transmembrane region" description="Helical" evidence="1">
    <location>
        <begin position="12"/>
        <end position="30"/>
    </location>
</feature>
<name>A0A371HA06_MUCPR</name>
<keyword evidence="3" id="KW-1185">Reference proteome</keyword>
<evidence type="ECO:0000313" key="3">
    <source>
        <dbReference type="Proteomes" id="UP000257109"/>
    </source>
</evidence>
<feature type="non-terminal residue" evidence="2">
    <location>
        <position position="1"/>
    </location>
</feature>
<feature type="non-terminal residue" evidence="2">
    <location>
        <position position="97"/>
    </location>
</feature>
<keyword evidence="1" id="KW-1133">Transmembrane helix</keyword>
<reference evidence="2" key="1">
    <citation type="submission" date="2018-05" db="EMBL/GenBank/DDBJ databases">
        <title>Draft genome of Mucuna pruriens seed.</title>
        <authorList>
            <person name="Nnadi N.E."/>
            <person name="Vos R."/>
            <person name="Hasami M.H."/>
            <person name="Devisetty U.K."/>
            <person name="Aguiy J.C."/>
        </authorList>
    </citation>
    <scope>NUCLEOTIDE SEQUENCE [LARGE SCALE GENOMIC DNA]</scope>
    <source>
        <strain evidence="2">JCA_2017</strain>
    </source>
</reference>
<dbReference type="Proteomes" id="UP000257109">
    <property type="component" value="Unassembled WGS sequence"/>
</dbReference>
<comment type="caution">
    <text evidence="2">The sequence shown here is derived from an EMBL/GenBank/DDBJ whole genome shotgun (WGS) entry which is preliminary data.</text>
</comment>
<accession>A0A371HA06</accession>